<proteinExistence type="predicted"/>
<organism evidence="1 2">
    <name type="scientific">Acinetobacter wuhouensis</name>
    <dbReference type="NCBI Taxonomy" id="1879050"/>
    <lineage>
        <taxon>Bacteria</taxon>
        <taxon>Pseudomonadati</taxon>
        <taxon>Pseudomonadota</taxon>
        <taxon>Gammaproteobacteria</taxon>
        <taxon>Moraxellales</taxon>
        <taxon>Moraxellaceae</taxon>
        <taxon>Acinetobacter</taxon>
    </lineage>
</organism>
<dbReference type="Proteomes" id="UP000279962">
    <property type="component" value="Chromosome"/>
</dbReference>
<dbReference type="KEGG" id="awu:BEN71_11470"/>
<name>A0A385C6H2_9GAMM</name>
<evidence type="ECO:0000313" key="2">
    <source>
        <dbReference type="Proteomes" id="UP000279962"/>
    </source>
</evidence>
<dbReference type="Pfam" id="PF05437">
    <property type="entry name" value="AzlD"/>
    <property type="match status" value="1"/>
</dbReference>
<sequence>MNQHFIIFIGIMILALGTYLIRYSGLAFHQYFSISKRQEQLFNDAATTLLFSIAVLSTFFEGRVFTDFAKIAGVLVALYLIWKNYSLISIILIATLVTTMCRFIQLNYSY</sequence>
<protein>
    <submittedName>
        <fullName evidence="1">AzlD domain-containing protein</fullName>
    </submittedName>
</protein>
<dbReference type="OrthoDB" id="6694704at2"/>
<dbReference type="STRING" id="1879050.GCA_001696605_00470"/>
<dbReference type="InterPro" id="IPR008407">
    <property type="entry name" value="Brnchd-chn_aa_trnsp_AzlD"/>
</dbReference>
<reference evidence="1 2" key="1">
    <citation type="submission" date="2018-10" db="EMBL/GenBank/DDBJ databases">
        <title>The complete genome of Acinetobacter wuhouensis strain WCHAW010062.</title>
        <authorList>
            <person name="Hu Y."/>
            <person name="Long H."/>
            <person name="Feng Y."/>
            <person name="Zong Z."/>
        </authorList>
    </citation>
    <scope>NUCLEOTIDE SEQUENCE [LARGE SCALE GENOMIC DNA]</scope>
    <source>
        <strain evidence="1 2">WCHAW010062</strain>
    </source>
</reference>
<evidence type="ECO:0000313" key="1">
    <source>
        <dbReference type="EMBL" id="AYO54122.1"/>
    </source>
</evidence>
<dbReference type="EMBL" id="CP033133">
    <property type="protein sequence ID" value="AYO54122.1"/>
    <property type="molecule type" value="Genomic_DNA"/>
</dbReference>
<dbReference type="AlphaFoldDB" id="A0A385C6H2"/>
<dbReference type="RefSeq" id="WP_068973176.1">
    <property type="nucleotide sequence ID" value="NZ_CP031716.1"/>
</dbReference>
<gene>
    <name evidence="1" type="ORF">CDG68_10950</name>
</gene>
<accession>A0A385C6H2</accession>